<sequence length="415" mass="47840">MSRENWYKVDNVAKVFLATAAKRDTRTLRVSCTLWEDVDPELLQQAVESAIQLRPQFNVRVRRGIFWHYMEDTDLQPVVEKEHGRVCPSLYHPGRMMLHYKVTYYHKRINLDLFHAISDGTGALEFLNIIVFDYLKLKYPDELEELNIHSGASYDDLNQDSYRQFFGNLSLKSSALKVAYHPSGLKLPYDQLQFFEIQVPTDDILPKAKNIGVGMTSYIGAKLMLAIKDDMPPRKKHMPINVSMPVNLRNYYPSQTSRNFFNNVNVAHVFDEEISFEDLAKEFDAKLKENLTEENIKKQMDNFETMEYFIPVRAVPLFIKQMVVRYGSKIMDKKVSVVLSNLGVQRPPEEIIPKIRNYNGFCSSSNLFVVMSSYNGKMTLGISSPYSNTKVVKSFVRGLSEDGMKVTAYATEVIR</sequence>
<dbReference type="Proteomes" id="UP000199428">
    <property type="component" value="Unassembled WGS sequence"/>
</dbReference>
<dbReference type="AlphaFoldDB" id="A0A1G5RZX2"/>
<dbReference type="EMBL" id="FMWK01000009">
    <property type="protein sequence ID" value="SCZ79546.1"/>
    <property type="molecule type" value="Genomic_DNA"/>
</dbReference>
<reference evidence="1 2" key="1">
    <citation type="submission" date="2016-10" db="EMBL/GenBank/DDBJ databases">
        <authorList>
            <person name="de Groot N.N."/>
        </authorList>
    </citation>
    <scope>NUCLEOTIDE SEQUENCE [LARGE SCALE GENOMIC DNA]</scope>
    <source>
        <strain evidence="1 2">DSM 10317</strain>
    </source>
</reference>
<accession>A0A1G5RZX2</accession>
<gene>
    <name evidence="1" type="ORF">SAMN02910350_01841</name>
</gene>
<dbReference type="InterPro" id="IPR052058">
    <property type="entry name" value="Alcohol_O-acetyltransferase"/>
</dbReference>
<evidence type="ECO:0000313" key="2">
    <source>
        <dbReference type="Proteomes" id="UP000199428"/>
    </source>
</evidence>
<dbReference type="PANTHER" id="PTHR28037">
    <property type="entry name" value="ALCOHOL O-ACETYLTRANSFERASE 1-RELATED"/>
    <property type="match status" value="1"/>
</dbReference>
<proteinExistence type="predicted"/>
<dbReference type="RefSeq" id="WP_090162939.1">
    <property type="nucleotide sequence ID" value="NZ_FMWK01000009.1"/>
</dbReference>
<organism evidence="1 2">
    <name type="scientific">Pseudobutyrivibrio xylanivorans</name>
    <dbReference type="NCBI Taxonomy" id="185007"/>
    <lineage>
        <taxon>Bacteria</taxon>
        <taxon>Bacillati</taxon>
        <taxon>Bacillota</taxon>
        <taxon>Clostridia</taxon>
        <taxon>Lachnospirales</taxon>
        <taxon>Lachnospiraceae</taxon>
        <taxon>Pseudobutyrivibrio</taxon>
    </lineage>
</organism>
<evidence type="ECO:0000313" key="1">
    <source>
        <dbReference type="EMBL" id="SCZ79546.1"/>
    </source>
</evidence>
<protein>
    <submittedName>
        <fullName evidence="1">Uncharacterized protein, contains a NRPS condensation (Elongation) domain</fullName>
    </submittedName>
</protein>
<dbReference type="PANTHER" id="PTHR28037:SF1">
    <property type="entry name" value="ALCOHOL O-ACETYLTRANSFERASE 1-RELATED"/>
    <property type="match status" value="1"/>
</dbReference>
<name>A0A1G5RZX2_PSEXY</name>